<comment type="caution">
    <text evidence="2">The sequence shown here is derived from an EMBL/GenBank/DDBJ whole genome shotgun (WGS) entry which is preliminary data.</text>
</comment>
<proteinExistence type="predicted"/>
<evidence type="ECO:0000256" key="1">
    <source>
        <dbReference type="SAM" id="Phobius"/>
    </source>
</evidence>
<evidence type="ECO:0000313" key="3">
    <source>
        <dbReference type="Proteomes" id="UP000277457"/>
    </source>
</evidence>
<evidence type="ECO:0000313" key="2">
    <source>
        <dbReference type="EMBL" id="RLE07864.1"/>
    </source>
</evidence>
<accession>A0A662D0H7</accession>
<keyword evidence="1" id="KW-1133">Transmembrane helix</keyword>
<dbReference type="EMBL" id="QMPY01000062">
    <property type="protein sequence ID" value="RLE07864.1"/>
    <property type="molecule type" value="Genomic_DNA"/>
</dbReference>
<keyword evidence="1" id="KW-0472">Membrane</keyword>
<feature type="transmembrane region" description="Helical" evidence="1">
    <location>
        <begin position="42"/>
        <end position="60"/>
    </location>
</feature>
<keyword evidence="1" id="KW-0812">Transmembrane</keyword>
<reference evidence="2 3" key="1">
    <citation type="submission" date="2018-06" db="EMBL/GenBank/DDBJ databases">
        <title>Extensive metabolic versatility and redundancy in microbially diverse, dynamic hydrothermal sediments.</title>
        <authorList>
            <person name="Dombrowski N."/>
            <person name="Teske A."/>
            <person name="Baker B.J."/>
        </authorList>
    </citation>
    <scope>NUCLEOTIDE SEQUENCE [LARGE SCALE GENOMIC DNA]</scope>
    <source>
        <strain evidence="2">B7_G13</strain>
    </source>
</reference>
<name>A0A662D0H7_UNCAE</name>
<dbReference type="AlphaFoldDB" id="A0A662D0H7"/>
<dbReference type="Proteomes" id="UP000277457">
    <property type="component" value="Unassembled WGS sequence"/>
</dbReference>
<gene>
    <name evidence="2" type="ORF">DRZ78_02245</name>
</gene>
<protein>
    <submittedName>
        <fullName evidence="2">Uncharacterized protein</fullName>
    </submittedName>
</protein>
<feature type="transmembrane region" description="Helical" evidence="1">
    <location>
        <begin position="12"/>
        <end position="30"/>
    </location>
</feature>
<organism evidence="2 3">
    <name type="scientific">Aerophobetes bacterium</name>
    <dbReference type="NCBI Taxonomy" id="2030807"/>
    <lineage>
        <taxon>Bacteria</taxon>
        <taxon>Candidatus Aerophobota</taxon>
    </lineage>
</organism>
<sequence length="68" mass="7779">MRSIEEKLNLRIELKIGLTAFLLIVIFSLSRDVSILGSLQRGLVGFVILLVWVVIIRAISDWLRKSKE</sequence>